<gene>
    <name evidence="5" type="ORF">CD039_07955</name>
</gene>
<proteinExistence type="predicted"/>
<dbReference type="PROSITE" id="PS01124">
    <property type="entry name" value="HTH_ARAC_FAMILY_2"/>
    <property type="match status" value="1"/>
</dbReference>
<evidence type="ECO:0000313" key="6">
    <source>
        <dbReference type="Proteomes" id="UP000242712"/>
    </source>
</evidence>
<dbReference type="SMART" id="SM00342">
    <property type="entry name" value="HTH_ARAC"/>
    <property type="match status" value="1"/>
</dbReference>
<feature type="domain" description="HTH araC/xylS-type" evidence="4">
    <location>
        <begin position="171"/>
        <end position="269"/>
    </location>
</feature>
<dbReference type="PANTHER" id="PTHR43280">
    <property type="entry name" value="ARAC-FAMILY TRANSCRIPTIONAL REGULATOR"/>
    <property type="match status" value="1"/>
</dbReference>
<dbReference type="Gene3D" id="1.10.10.60">
    <property type="entry name" value="Homeodomain-like"/>
    <property type="match status" value="2"/>
</dbReference>
<reference evidence="5 6" key="1">
    <citation type="submission" date="2017-08" db="EMBL/GenBank/DDBJ databases">
        <title>Draft genome sequences of 64 type strains of genus Staph aureus.</title>
        <authorList>
            <person name="Cole K."/>
            <person name="Golubchik T."/>
            <person name="Russell J."/>
            <person name="Foster D."/>
            <person name="Llewelyn M."/>
            <person name="Wilson D."/>
            <person name="Crook D."/>
            <person name="Paul J."/>
        </authorList>
    </citation>
    <scope>NUCLEOTIDE SEQUENCE [LARGE SCALE GENOMIC DNA]</scope>
    <source>
        <strain evidence="5 6">DSM 29875</strain>
    </source>
</reference>
<comment type="caution">
    <text evidence="5">The sequence shown here is derived from an EMBL/GenBank/DDBJ whole genome shotgun (WGS) entry which is preliminary data.</text>
</comment>
<evidence type="ECO:0000256" key="3">
    <source>
        <dbReference type="ARBA" id="ARBA00023163"/>
    </source>
</evidence>
<dbReference type="PANTHER" id="PTHR43280:SF26">
    <property type="entry name" value="ARAC-FAMILY TRANSCRIPTIONAL REGULATOR"/>
    <property type="match status" value="1"/>
</dbReference>
<protein>
    <recommendedName>
        <fullName evidence="4">HTH araC/xylS-type domain-containing protein</fullName>
    </recommendedName>
</protein>
<keyword evidence="2" id="KW-0238">DNA-binding</keyword>
<dbReference type="EMBL" id="PPPX01000011">
    <property type="protein sequence ID" value="POA08912.1"/>
    <property type="molecule type" value="Genomic_DNA"/>
</dbReference>
<accession>A0A2K4FC24</accession>
<dbReference type="SUPFAM" id="SSF46689">
    <property type="entry name" value="Homeodomain-like"/>
    <property type="match status" value="2"/>
</dbReference>
<dbReference type="Pfam" id="PF12833">
    <property type="entry name" value="HTH_18"/>
    <property type="match status" value="1"/>
</dbReference>
<evidence type="ECO:0000259" key="4">
    <source>
        <dbReference type="PROSITE" id="PS01124"/>
    </source>
</evidence>
<dbReference type="GO" id="GO:0003700">
    <property type="term" value="F:DNA-binding transcription factor activity"/>
    <property type="evidence" value="ECO:0007669"/>
    <property type="project" value="InterPro"/>
</dbReference>
<keyword evidence="6" id="KW-1185">Reference proteome</keyword>
<dbReference type="NCBIfam" id="NF033869">
    <property type="entry name" value="viru_reg_Rsp"/>
    <property type="match status" value="1"/>
</dbReference>
<dbReference type="AlphaFoldDB" id="A0A2K4FC24"/>
<evidence type="ECO:0000256" key="2">
    <source>
        <dbReference type="ARBA" id="ARBA00023125"/>
    </source>
</evidence>
<keyword evidence="3" id="KW-0804">Transcription</keyword>
<organism evidence="5 6">
    <name type="scientific">Staphylococcus argensis</name>
    <dbReference type="NCBI Taxonomy" id="1607738"/>
    <lineage>
        <taxon>Bacteria</taxon>
        <taxon>Bacillati</taxon>
        <taxon>Bacillota</taxon>
        <taxon>Bacilli</taxon>
        <taxon>Bacillales</taxon>
        <taxon>Staphylococcaceae</taxon>
        <taxon>Staphylococcus</taxon>
    </lineage>
</organism>
<dbReference type="InterPro" id="IPR018060">
    <property type="entry name" value="HTH_AraC"/>
</dbReference>
<sequence>MLYNKLTSLEFNRITIIGEQNMEITLHIHDTIERPQQRCLNCIKLYFSLDGELEYYLNGSAYINEGKILIINHGDLYQIERGQQVVELTLPLNYLLSIYPKLLNAYLDNSLLQNHEYLKHLILKMFRSQTDQQASNQKLLEEMLSILKRETLINYNYPYLPHVRTNHSTLNQMIKYINDHTEKNVTIGEISQAFFVSPSYISLLFKRMLHMSFKDYISSLKVALSLQPLLSEKHSLSHIAEQLGYHTVNNFTRHFKEMIGLPPHQFRSRHAIARDMTIHVGRINPNIYHEYMKHSVAEQPLMFNYTTINLTSSLNAQETQSFKTFIHIKDLNDLFSQIFINEENMQLSSLTNPYIILEEAQPLIFSEAQRPLLLKYIDKHFNQNIGFALTLHTLEEVQGVESLIAQLYLYKPSYLSANHHVKLMLIYDASEMAQCDIEHSINKLRKSYPQIQFALKLEDWLKQVEGIKQAALNLKQLSCDYYFISIDQSETLTLLQELHPSFQHCKTPIDYFDALSRMLDISSGQWIHQHITKLQFIDAHNPTEVHLSEMITYVSQLLARGISVSFDLKGSSRSAVALLNHHGIQKPITHIYQFLKPFVNTTVHFHSNYLIGLQGETIHLLLFNTLNQRRLSTNVQRFKLTNPYHSESLRFTQTLNRDHGFIDDALPEQFQHTLIDDEILKHMRLSNTPKSELVSCDFNHEEDQIVELYKDEIKYIRIFPPR</sequence>
<dbReference type="OrthoDB" id="2402133at2"/>
<dbReference type="Proteomes" id="UP000242712">
    <property type="component" value="Unassembled WGS sequence"/>
</dbReference>
<dbReference type="InterPro" id="IPR009057">
    <property type="entry name" value="Homeodomain-like_sf"/>
</dbReference>
<evidence type="ECO:0000256" key="1">
    <source>
        <dbReference type="ARBA" id="ARBA00023015"/>
    </source>
</evidence>
<keyword evidence="1" id="KW-0805">Transcription regulation</keyword>
<dbReference type="GO" id="GO:0043565">
    <property type="term" value="F:sequence-specific DNA binding"/>
    <property type="evidence" value="ECO:0007669"/>
    <property type="project" value="InterPro"/>
</dbReference>
<name>A0A2K4FC24_9STAP</name>
<evidence type="ECO:0000313" key="5">
    <source>
        <dbReference type="EMBL" id="POA08912.1"/>
    </source>
</evidence>